<accession>A0A2X2TGN8</accession>
<sequence>MARIKTAPRQLLDYRTESQADGSLQLWARIQTQDGVITLQGKGNGLLSAAADAIKSRFALTLSIEDYHEHTLGRHSESRSAAYIRCIFRQGASHWGTGIDNDVSRASLQALLNALPVG</sequence>
<dbReference type="AlphaFoldDB" id="A0A2X2TGN8"/>
<dbReference type="GO" id="GO:0009098">
    <property type="term" value="P:L-leucine biosynthetic process"/>
    <property type="evidence" value="ECO:0007669"/>
    <property type="project" value="InterPro"/>
</dbReference>
<dbReference type="EC" id="2.3.3.13" evidence="3"/>
<protein>
    <submittedName>
        <fullName evidence="3">2-isopropylmalate synthase</fullName>
        <ecNumber evidence="3">2.3.3.13</ecNumber>
    </submittedName>
</protein>
<dbReference type="STRING" id="158822.LH23_00775"/>
<organism evidence="3 4">
    <name type="scientific">Cedecea neteri</name>
    <dbReference type="NCBI Taxonomy" id="158822"/>
    <lineage>
        <taxon>Bacteria</taxon>
        <taxon>Pseudomonadati</taxon>
        <taxon>Pseudomonadota</taxon>
        <taxon>Gammaproteobacteria</taxon>
        <taxon>Enterobacterales</taxon>
        <taxon>Enterobacteriaceae</taxon>
        <taxon>Cedecea</taxon>
    </lineage>
</organism>
<name>A0A2X2TGN8_9ENTR</name>
<dbReference type="PANTHER" id="PTHR46911:SF1">
    <property type="entry name" value="2-ISOPROPYLMALATE SYNTHASE"/>
    <property type="match status" value="1"/>
</dbReference>
<dbReference type="PANTHER" id="PTHR46911">
    <property type="match status" value="1"/>
</dbReference>
<dbReference type="InterPro" id="IPR013709">
    <property type="entry name" value="2-isopropylmalate_synth_dimer"/>
</dbReference>
<reference evidence="3 4" key="1">
    <citation type="submission" date="2018-06" db="EMBL/GenBank/DDBJ databases">
        <authorList>
            <consortium name="Pathogen Informatics"/>
            <person name="Doyle S."/>
        </authorList>
    </citation>
    <scope>NUCLEOTIDE SEQUENCE [LARGE SCALE GENOMIC DNA]</scope>
    <source>
        <strain evidence="3 4">NCTC12120</strain>
    </source>
</reference>
<keyword evidence="1 3" id="KW-0808">Transferase</keyword>
<keyword evidence="3" id="KW-0012">Acyltransferase</keyword>
<dbReference type="Pfam" id="PF08502">
    <property type="entry name" value="LeuA_dimer"/>
    <property type="match status" value="1"/>
</dbReference>
<dbReference type="SMART" id="SM00917">
    <property type="entry name" value="LeuA_dimer"/>
    <property type="match status" value="1"/>
</dbReference>
<proteinExistence type="predicted"/>
<dbReference type="EMBL" id="UAVU01000003">
    <property type="protein sequence ID" value="SQA99833.1"/>
    <property type="molecule type" value="Genomic_DNA"/>
</dbReference>
<evidence type="ECO:0000313" key="3">
    <source>
        <dbReference type="EMBL" id="SQA99833.1"/>
    </source>
</evidence>
<dbReference type="Gene3D" id="3.30.160.270">
    <property type="match status" value="1"/>
</dbReference>
<feature type="domain" description="2-isopropylmalate synthase LeuA allosteric (dimerisation)" evidence="2">
    <location>
        <begin position="5"/>
        <end position="115"/>
    </location>
</feature>
<dbReference type="InterPro" id="IPR036230">
    <property type="entry name" value="LeuA_allosteric_dom_sf"/>
</dbReference>
<dbReference type="Proteomes" id="UP000251197">
    <property type="component" value="Unassembled WGS sequence"/>
</dbReference>
<evidence type="ECO:0000256" key="1">
    <source>
        <dbReference type="ARBA" id="ARBA00022679"/>
    </source>
</evidence>
<evidence type="ECO:0000313" key="4">
    <source>
        <dbReference type="Proteomes" id="UP000251197"/>
    </source>
</evidence>
<evidence type="ECO:0000259" key="2">
    <source>
        <dbReference type="SMART" id="SM00917"/>
    </source>
</evidence>
<dbReference type="GO" id="GO:0003852">
    <property type="term" value="F:2-isopropylmalate synthase activity"/>
    <property type="evidence" value="ECO:0007669"/>
    <property type="project" value="UniProtKB-EC"/>
</dbReference>
<dbReference type="SUPFAM" id="SSF110921">
    <property type="entry name" value="2-isopropylmalate synthase LeuA, allosteric (dimerisation) domain"/>
    <property type="match status" value="1"/>
</dbReference>
<gene>
    <name evidence="3" type="primary">leuA_2</name>
    <name evidence="3" type="ORF">NCTC12120_03768</name>
</gene>